<protein>
    <submittedName>
        <fullName evidence="1">Uncharacterized protein</fullName>
    </submittedName>
</protein>
<proteinExistence type="predicted"/>
<keyword evidence="2" id="KW-1185">Reference proteome</keyword>
<name>A0ABX5R9D0_9PSED</name>
<dbReference type="EMBL" id="CP026512">
    <property type="protein sequence ID" value="QAX81959.1"/>
    <property type="molecule type" value="Genomic_DNA"/>
</dbReference>
<dbReference type="Proteomes" id="UP000288953">
    <property type="component" value="Chromosome"/>
</dbReference>
<evidence type="ECO:0000313" key="2">
    <source>
        <dbReference type="Proteomes" id="UP000288953"/>
    </source>
</evidence>
<sequence length="44" mass="5154">MLQNYITVVNIYFLNFFFSINEKKKLIIEPHNPALALAIICRLS</sequence>
<evidence type="ECO:0000313" key="1">
    <source>
        <dbReference type="EMBL" id="QAX81959.1"/>
    </source>
</evidence>
<reference evidence="1 2" key="1">
    <citation type="journal article" date="2018" name="Genome Biol. Evol.">
        <title>Partnering With a Pest: Genomes of Hemlock Woolly Adelgid Symbionts Reveal Atypical Nutritional Provisioning Patterns in Dual-Obligate Bacteria.</title>
        <authorList>
            <person name="Weglarz K.M."/>
            <person name="Havill N.P."/>
            <person name="Burke G.R."/>
            <person name="von Dohlen C.D."/>
        </authorList>
    </citation>
    <scope>NUCLEOTIDE SEQUENCE [LARGE SCALE GENOMIC DNA]</scope>
    <source>
        <strain evidence="1 2">HWA_ENA</strain>
    </source>
</reference>
<accession>A0ABX5R9D0</accession>
<gene>
    <name evidence="1" type="ORF">C3B55_00632</name>
</gene>
<organism evidence="1 2">
    <name type="scientific">Candidatus Pseudomonas adelgestsugas</name>
    <dbReference type="NCBI Taxonomy" id="1302376"/>
    <lineage>
        <taxon>Bacteria</taxon>
        <taxon>Pseudomonadati</taxon>
        <taxon>Pseudomonadota</taxon>
        <taxon>Gammaproteobacteria</taxon>
        <taxon>Pseudomonadales</taxon>
        <taxon>Pseudomonadaceae</taxon>
        <taxon>Pseudomonas</taxon>
    </lineage>
</organism>